<evidence type="ECO:0000313" key="3">
    <source>
        <dbReference type="Proteomes" id="UP000319576"/>
    </source>
</evidence>
<dbReference type="InterPro" id="IPR018306">
    <property type="entry name" value="Phage_T5_Orf172_DNA-bd"/>
</dbReference>
<reference evidence="2 3" key="1">
    <citation type="submission" date="2019-02" db="EMBL/GenBank/DDBJ databases">
        <title>Deep-cultivation of Planctomycetes and their phenomic and genomic characterization uncovers novel biology.</title>
        <authorList>
            <person name="Wiegand S."/>
            <person name="Jogler M."/>
            <person name="Boedeker C."/>
            <person name="Pinto D."/>
            <person name="Vollmers J."/>
            <person name="Rivas-Marin E."/>
            <person name="Kohn T."/>
            <person name="Peeters S.H."/>
            <person name="Heuer A."/>
            <person name="Rast P."/>
            <person name="Oberbeckmann S."/>
            <person name="Bunk B."/>
            <person name="Jeske O."/>
            <person name="Meyerdierks A."/>
            <person name="Storesund J.E."/>
            <person name="Kallscheuer N."/>
            <person name="Luecker S."/>
            <person name="Lage O.M."/>
            <person name="Pohl T."/>
            <person name="Merkel B.J."/>
            <person name="Hornburger P."/>
            <person name="Mueller R.-W."/>
            <person name="Bruemmer F."/>
            <person name="Labrenz M."/>
            <person name="Spormann A.M."/>
            <person name="Op den Camp H."/>
            <person name="Overmann J."/>
            <person name="Amann R."/>
            <person name="Jetten M.S.M."/>
            <person name="Mascher T."/>
            <person name="Medema M.H."/>
            <person name="Devos D.P."/>
            <person name="Kaster A.-K."/>
            <person name="Ovreas L."/>
            <person name="Rohde M."/>
            <person name="Galperin M.Y."/>
            <person name="Jogler C."/>
        </authorList>
    </citation>
    <scope>NUCLEOTIDE SEQUENCE [LARGE SCALE GENOMIC DNA]</scope>
    <source>
        <strain evidence="2 3">ETA_A1</strain>
    </source>
</reference>
<dbReference type="Proteomes" id="UP000319576">
    <property type="component" value="Chromosome"/>
</dbReference>
<proteinExistence type="predicted"/>
<dbReference type="SMART" id="SM00974">
    <property type="entry name" value="T5orf172"/>
    <property type="match status" value="1"/>
</dbReference>
<feature type="domain" description="Bacteriophage T5 Orf172 DNA-binding" evidence="1">
    <location>
        <begin position="12"/>
        <end position="87"/>
    </location>
</feature>
<name>A0A517Y385_9BACT</name>
<accession>A0A517Y385</accession>
<evidence type="ECO:0000259" key="1">
    <source>
        <dbReference type="SMART" id="SM00974"/>
    </source>
</evidence>
<protein>
    <recommendedName>
        <fullName evidence="1">Bacteriophage T5 Orf172 DNA-binding domain-containing protein</fullName>
    </recommendedName>
</protein>
<dbReference type="RefSeq" id="WP_145244376.1">
    <property type="nucleotide sequence ID" value="NZ_CP036273.1"/>
</dbReference>
<keyword evidence="3" id="KW-1185">Reference proteome</keyword>
<sequence length="129" mass="13925">MSRAGYVYLLRHPSAGVFKIGRATSTEERTRLLARVAGGLCEVVHLITTDDAPRLEAELHRTHRPPLTPGEWFHLSAGAVVAIRETAAIVYRTLDTARPSDTPVPCTVAGAGTGVCRVPNRVRRSASGR</sequence>
<gene>
    <name evidence="2" type="ORF">ETAA1_62110</name>
</gene>
<dbReference type="OrthoDB" id="8264993at2"/>
<organism evidence="2 3">
    <name type="scientific">Urbifossiella limnaea</name>
    <dbReference type="NCBI Taxonomy" id="2528023"/>
    <lineage>
        <taxon>Bacteria</taxon>
        <taxon>Pseudomonadati</taxon>
        <taxon>Planctomycetota</taxon>
        <taxon>Planctomycetia</taxon>
        <taxon>Gemmatales</taxon>
        <taxon>Gemmataceae</taxon>
        <taxon>Urbifossiella</taxon>
    </lineage>
</organism>
<dbReference type="KEGG" id="uli:ETAA1_62110"/>
<dbReference type="EMBL" id="CP036273">
    <property type="protein sequence ID" value="QDU24197.1"/>
    <property type="molecule type" value="Genomic_DNA"/>
</dbReference>
<dbReference type="AlphaFoldDB" id="A0A517Y385"/>
<dbReference type="Pfam" id="PF13455">
    <property type="entry name" value="MUG113"/>
    <property type="match status" value="1"/>
</dbReference>
<evidence type="ECO:0000313" key="2">
    <source>
        <dbReference type="EMBL" id="QDU24197.1"/>
    </source>
</evidence>